<name>A0A0R3RP37_9BILA</name>
<dbReference type="STRING" id="1147741.A0A0R3RP37"/>
<proteinExistence type="predicted"/>
<keyword evidence="1" id="KW-1185">Reference proteome</keyword>
<dbReference type="Gene3D" id="3.30.200.20">
    <property type="entry name" value="Phosphorylase Kinase, domain 1"/>
    <property type="match status" value="1"/>
</dbReference>
<dbReference type="InterPro" id="IPR011009">
    <property type="entry name" value="Kinase-like_dom_sf"/>
</dbReference>
<sequence>MGDLGVKPKIRIGAVIAEQWTIKKKLGEGSCGTVFLLANISNPKAHAAMKVEPLMMNRNDEILKMEVFVLKKMQKSKHACRLFSAGRTSTFNYMIMNLSDLRFMMPSKRFTTCTSLRLGKQGLQVCFTVWLQPKH</sequence>
<organism evidence="1 2">
    <name type="scientific">Elaeophora elaphi</name>
    <dbReference type="NCBI Taxonomy" id="1147741"/>
    <lineage>
        <taxon>Eukaryota</taxon>
        <taxon>Metazoa</taxon>
        <taxon>Ecdysozoa</taxon>
        <taxon>Nematoda</taxon>
        <taxon>Chromadorea</taxon>
        <taxon>Rhabditida</taxon>
        <taxon>Spirurina</taxon>
        <taxon>Spiruromorpha</taxon>
        <taxon>Filarioidea</taxon>
        <taxon>Onchocercidae</taxon>
        <taxon>Elaeophora</taxon>
    </lineage>
</organism>
<dbReference type="AlphaFoldDB" id="A0A0R3RP37"/>
<evidence type="ECO:0000313" key="1">
    <source>
        <dbReference type="Proteomes" id="UP000050640"/>
    </source>
</evidence>
<reference evidence="2" key="1">
    <citation type="submission" date="2017-02" db="UniProtKB">
        <authorList>
            <consortium name="WormBaseParasite"/>
        </authorList>
    </citation>
    <scope>IDENTIFICATION</scope>
</reference>
<evidence type="ECO:0000313" key="2">
    <source>
        <dbReference type="WBParaSite" id="EEL_0000324901-mRNA-1"/>
    </source>
</evidence>
<dbReference type="WBParaSite" id="EEL_0000324901-mRNA-1">
    <property type="protein sequence ID" value="EEL_0000324901-mRNA-1"/>
    <property type="gene ID" value="EEL_0000324901"/>
</dbReference>
<dbReference type="SUPFAM" id="SSF56112">
    <property type="entry name" value="Protein kinase-like (PK-like)"/>
    <property type="match status" value="1"/>
</dbReference>
<protein>
    <submittedName>
        <fullName evidence="2">Protein kinase domain-containing protein</fullName>
    </submittedName>
</protein>
<accession>A0A0R3RP37</accession>
<dbReference type="Proteomes" id="UP000050640">
    <property type="component" value="Unplaced"/>
</dbReference>